<protein>
    <submittedName>
        <fullName evidence="1">Uncharacterized protein</fullName>
    </submittedName>
</protein>
<keyword evidence="2" id="KW-1185">Reference proteome</keyword>
<proteinExistence type="predicted"/>
<name>A0A9J5XJ53_SOLCO</name>
<evidence type="ECO:0000313" key="1">
    <source>
        <dbReference type="EMBL" id="KAG5587789.1"/>
    </source>
</evidence>
<dbReference type="EMBL" id="JACXVP010000009">
    <property type="protein sequence ID" value="KAG5587789.1"/>
    <property type="molecule type" value="Genomic_DNA"/>
</dbReference>
<dbReference type="AlphaFoldDB" id="A0A9J5XJ53"/>
<organism evidence="1 2">
    <name type="scientific">Solanum commersonii</name>
    <name type="common">Commerson's wild potato</name>
    <name type="synonym">Commerson's nightshade</name>
    <dbReference type="NCBI Taxonomy" id="4109"/>
    <lineage>
        <taxon>Eukaryota</taxon>
        <taxon>Viridiplantae</taxon>
        <taxon>Streptophyta</taxon>
        <taxon>Embryophyta</taxon>
        <taxon>Tracheophyta</taxon>
        <taxon>Spermatophyta</taxon>
        <taxon>Magnoliopsida</taxon>
        <taxon>eudicotyledons</taxon>
        <taxon>Gunneridae</taxon>
        <taxon>Pentapetalae</taxon>
        <taxon>asterids</taxon>
        <taxon>lamiids</taxon>
        <taxon>Solanales</taxon>
        <taxon>Solanaceae</taxon>
        <taxon>Solanoideae</taxon>
        <taxon>Solaneae</taxon>
        <taxon>Solanum</taxon>
    </lineage>
</organism>
<sequence>MVALFRTQIWRFEYGKMIYEYSSPRVIPPPKKKTREGSSETSTYYRSKWFQRKEINVLYVKDFGHKNFMSLIE</sequence>
<comment type="caution">
    <text evidence="1">The sequence shown here is derived from an EMBL/GenBank/DDBJ whole genome shotgun (WGS) entry which is preliminary data.</text>
</comment>
<gene>
    <name evidence="1" type="ORF">H5410_048223</name>
</gene>
<evidence type="ECO:0000313" key="2">
    <source>
        <dbReference type="Proteomes" id="UP000824120"/>
    </source>
</evidence>
<dbReference type="Proteomes" id="UP000824120">
    <property type="component" value="Chromosome 9"/>
</dbReference>
<reference evidence="1 2" key="1">
    <citation type="submission" date="2020-09" db="EMBL/GenBank/DDBJ databases">
        <title>De no assembly of potato wild relative species, Solanum commersonii.</title>
        <authorList>
            <person name="Cho K."/>
        </authorList>
    </citation>
    <scope>NUCLEOTIDE SEQUENCE [LARGE SCALE GENOMIC DNA]</scope>
    <source>
        <strain evidence="1">LZ3.2</strain>
        <tissue evidence="1">Leaf</tissue>
    </source>
</reference>
<accession>A0A9J5XJ53</accession>